<dbReference type="EC" id="2.7.13.3" evidence="4"/>
<dbReference type="Gene3D" id="1.10.287.130">
    <property type="match status" value="1"/>
</dbReference>
<name>A0A2Z3S0D6_9MICO</name>
<dbReference type="SUPFAM" id="SSF55874">
    <property type="entry name" value="ATPase domain of HSP90 chaperone/DNA topoisomerase II/histidine kinase"/>
    <property type="match status" value="1"/>
</dbReference>
<dbReference type="GO" id="GO:0004721">
    <property type="term" value="F:phosphoprotein phosphatase activity"/>
    <property type="evidence" value="ECO:0007669"/>
    <property type="project" value="TreeGrafter"/>
</dbReference>
<dbReference type="PROSITE" id="PS50109">
    <property type="entry name" value="HIS_KIN"/>
    <property type="match status" value="1"/>
</dbReference>
<sequence length="380" mass="40755">MSASVVLLALGVGAVAGVAVVLLIIWVLRQRRMDNEKTSGDLPRGVAQLVSKLDGAVLVLDKSLNVLIASDATSRLGLSGNGRLLIPELVLIAEQAAQGKSVSREDFEISRGPLGDATLTVTVHASPFRNRFVLLSVIDRGEYQRLDDVRREFVANVSHELKTPIASVGLLAEALVEAADEPDTVRHFAERLTKESQRLGAITREIIELSRLQAEGALAEFAPVTVETVVMNALEQNRVMAKSRKIKLATGGDLDAVVYGDAESLTVALNNLIANAVHYSPDNSQVGIGAVRRNSFIEIAVTDQGIGMTKDESERVFERFYRTDQARSRSTGGSGLGLSIVKHIVSNHGGDIRVWSSPGKGSTFTIRIPEAITSGKDTSA</sequence>
<keyword evidence="11" id="KW-0812">Transmembrane</keyword>
<dbReference type="SUPFAM" id="SSF47384">
    <property type="entry name" value="Homodimeric domain of signal transducing histidine kinase"/>
    <property type="match status" value="1"/>
</dbReference>
<evidence type="ECO:0000259" key="12">
    <source>
        <dbReference type="PROSITE" id="PS50109"/>
    </source>
</evidence>
<evidence type="ECO:0000313" key="13">
    <source>
        <dbReference type="EMBL" id="AWR22180.1"/>
    </source>
</evidence>
<keyword evidence="8" id="KW-0902">Two-component regulatory system</keyword>
<feature type="transmembrane region" description="Helical" evidence="11">
    <location>
        <begin position="6"/>
        <end position="28"/>
    </location>
</feature>
<dbReference type="GO" id="GO:0016036">
    <property type="term" value="P:cellular response to phosphate starvation"/>
    <property type="evidence" value="ECO:0007669"/>
    <property type="project" value="TreeGrafter"/>
</dbReference>
<keyword evidence="7 13" id="KW-0418">Kinase</keyword>
<evidence type="ECO:0000256" key="11">
    <source>
        <dbReference type="SAM" id="Phobius"/>
    </source>
</evidence>
<dbReference type="Proteomes" id="UP000246894">
    <property type="component" value="Chromosome"/>
</dbReference>
<keyword evidence="5" id="KW-0597">Phosphoprotein</keyword>
<evidence type="ECO:0000256" key="1">
    <source>
        <dbReference type="ARBA" id="ARBA00000085"/>
    </source>
</evidence>
<accession>A0A2Z3S0D6</accession>
<evidence type="ECO:0000256" key="7">
    <source>
        <dbReference type="ARBA" id="ARBA00022777"/>
    </source>
</evidence>
<dbReference type="GO" id="GO:0005509">
    <property type="term" value="F:calcium ion binding"/>
    <property type="evidence" value="ECO:0007669"/>
    <property type="project" value="UniProtKB-ARBA"/>
</dbReference>
<evidence type="ECO:0000256" key="8">
    <source>
        <dbReference type="ARBA" id="ARBA00023012"/>
    </source>
</evidence>
<dbReference type="InterPro" id="IPR036097">
    <property type="entry name" value="HisK_dim/P_sf"/>
</dbReference>
<dbReference type="AlphaFoldDB" id="A0A2Z3S0D6"/>
<evidence type="ECO:0000256" key="10">
    <source>
        <dbReference type="ARBA" id="ARBA00039401"/>
    </source>
</evidence>
<evidence type="ECO:0000256" key="3">
    <source>
        <dbReference type="ARBA" id="ARBA00004236"/>
    </source>
</evidence>
<dbReference type="CDD" id="cd00082">
    <property type="entry name" value="HisKA"/>
    <property type="match status" value="1"/>
</dbReference>
<dbReference type="Pfam" id="PF02518">
    <property type="entry name" value="HATPase_c"/>
    <property type="match status" value="1"/>
</dbReference>
<dbReference type="PRINTS" id="PR00344">
    <property type="entry name" value="BCTRLSENSOR"/>
</dbReference>
<dbReference type="PANTHER" id="PTHR45453">
    <property type="entry name" value="PHOSPHATE REGULON SENSOR PROTEIN PHOR"/>
    <property type="match status" value="1"/>
</dbReference>
<evidence type="ECO:0000256" key="9">
    <source>
        <dbReference type="ARBA" id="ARBA00023136"/>
    </source>
</evidence>
<dbReference type="InterPro" id="IPR005467">
    <property type="entry name" value="His_kinase_dom"/>
</dbReference>
<reference evidence="13 14" key="1">
    <citation type="submission" date="2017-10" db="EMBL/GenBank/DDBJ databases">
        <title>Genome of an Actinobacterium that displays light-enhanced growth.</title>
        <authorList>
            <person name="Maresca J.A."/>
            <person name="Hempel P."/>
            <person name="Shevchenko O."/>
            <person name="Miller K.J."/>
            <person name="Hahn M.W."/>
        </authorList>
    </citation>
    <scope>NUCLEOTIDE SEQUENCE [LARGE SCALE GENOMIC DNA]</scope>
    <source>
        <strain evidence="13 14">MWH-Mo1</strain>
    </source>
</reference>
<evidence type="ECO:0000256" key="5">
    <source>
        <dbReference type="ARBA" id="ARBA00022553"/>
    </source>
</evidence>
<gene>
    <name evidence="13" type="ORF">AURMO_01597</name>
</gene>
<comment type="cofactor">
    <cofactor evidence="2">
        <name>a divalent metal cation</name>
        <dbReference type="ChEBI" id="CHEBI:60240"/>
    </cofactor>
</comment>
<dbReference type="InterPro" id="IPR003594">
    <property type="entry name" value="HATPase_dom"/>
</dbReference>
<keyword evidence="9 11" id="KW-0472">Membrane</keyword>
<dbReference type="InterPro" id="IPR036890">
    <property type="entry name" value="HATPase_C_sf"/>
</dbReference>
<dbReference type="FunFam" id="1.10.287.130:FF:000001">
    <property type="entry name" value="Two-component sensor histidine kinase"/>
    <property type="match status" value="1"/>
</dbReference>
<dbReference type="Pfam" id="PF00512">
    <property type="entry name" value="HisKA"/>
    <property type="match status" value="1"/>
</dbReference>
<dbReference type="CDD" id="cd00075">
    <property type="entry name" value="HATPase"/>
    <property type="match status" value="1"/>
</dbReference>
<dbReference type="InterPro" id="IPR003661">
    <property type="entry name" value="HisK_dim/P_dom"/>
</dbReference>
<comment type="catalytic activity">
    <reaction evidence="1">
        <text>ATP + protein L-histidine = ADP + protein N-phospho-L-histidine.</text>
        <dbReference type="EC" id="2.7.13.3"/>
    </reaction>
</comment>
<dbReference type="RefSeq" id="WP_239406822.1">
    <property type="nucleotide sequence ID" value="NZ_CP023994.1"/>
</dbReference>
<dbReference type="Gene3D" id="3.30.565.10">
    <property type="entry name" value="Histidine kinase-like ATPase, C-terminal domain"/>
    <property type="match status" value="1"/>
</dbReference>
<dbReference type="InterPro" id="IPR050351">
    <property type="entry name" value="BphY/WalK/GraS-like"/>
</dbReference>
<dbReference type="KEGG" id="aum:AURMO_01597"/>
<dbReference type="PANTHER" id="PTHR45453:SF1">
    <property type="entry name" value="PHOSPHATE REGULON SENSOR PROTEIN PHOR"/>
    <property type="match status" value="1"/>
</dbReference>
<feature type="domain" description="Histidine kinase" evidence="12">
    <location>
        <begin position="156"/>
        <end position="372"/>
    </location>
</feature>
<dbReference type="InterPro" id="IPR004358">
    <property type="entry name" value="Sig_transdc_His_kin-like_C"/>
</dbReference>
<dbReference type="GO" id="GO:0000155">
    <property type="term" value="F:phosphorelay sensor kinase activity"/>
    <property type="evidence" value="ECO:0007669"/>
    <property type="project" value="InterPro"/>
</dbReference>
<proteinExistence type="predicted"/>
<comment type="subcellular location">
    <subcellularLocation>
        <location evidence="3">Cell membrane</location>
    </subcellularLocation>
</comment>
<keyword evidence="6 13" id="KW-0808">Transferase</keyword>
<keyword evidence="11" id="KW-1133">Transmembrane helix</keyword>
<protein>
    <recommendedName>
        <fullName evidence="10">Sensor-like histidine kinase SenX3</fullName>
        <ecNumber evidence="4">2.7.13.3</ecNumber>
    </recommendedName>
</protein>
<dbReference type="SMART" id="SM00388">
    <property type="entry name" value="HisKA"/>
    <property type="match status" value="1"/>
</dbReference>
<dbReference type="GO" id="GO:0005886">
    <property type="term" value="C:plasma membrane"/>
    <property type="evidence" value="ECO:0007669"/>
    <property type="project" value="UniProtKB-SubCell"/>
</dbReference>
<keyword evidence="14" id="KW-1185">Reference proteome</keyword>
<dbReference type="FunFam" id="3.30.565.10:FF:000006">
    <property type="entry name" value="Sensor histidine kinase WalK"/>
    <property type="match status" value="1"/>
</dbReference>
<evidence type="ECO:0000256" key="4">
    <source>
        <dbReference type="ARBA" id="ARBA00012438"/>
    </source>
</evidence>
<evidence type="ECO:0000313" key="14">
    <source>
        <dbReference type="Proteomes" id="UP000246894"/>
    </source>
</evidence>
<dbReference type="EMBL" id="CP023994">
    <property type="protein sequence ID" value="AWR22180.1"/>
    <property type="molecule type" value="Genomic_DNA"/>
</dbReference>
<evidence type="ECO:0000256" key="2">
    <source>
        <dbReference type="ARBA" id="ARBA00001968"/>
    </source>
</evidence>
<organism evidence="13 14">
    <name type="scientific">Aurantimicrobium photophilum</name>
    <dbReference type="NCBI Taxonomy" id="1987356"/>
    <lineage>
        <taxon>Bacteria</taxon>
        <taxon>Bacillati</taxon>
        <taxon>Actinomycetota</taxon>
        <taxon>Actinomycetes</taxon>
        <taxon>Micrococcales</taxon>
        <taxon>Microbacteriaceae</taxon>
        <taxon>Aurantimicrobium</taxon>
    </lineage>
</organism>
<evidence type="ECO:0000256" key="6">
    <source>
        <dbReference type="ARBA" id="ARBA00022679"/>
    </source>
</evidence>
<dbReference type="SMART" id="SM00387">
    <property type="entry name" value="HATPase_c"/>
    <property type="match status" value="1"/>
</dbReference>